<dbReference type="InterPro" id="IPR023271">
    <property type="entry name" value="Aquaporin-like"/>
</dbReference>
<dbReference type="PROSITE" id="PS00221">
    <property type="entry name" value="MIP"/>
    <property type="match status" value="1"/>
</dbReference>
<comment type="similarity">
    <text evidence="2 10">Belongs to the MIP/aquaporin (TC 1.A.8) family.</text>
</comment>
<feature type="transmembrane region" description="Helical" evidence="11">
    <location>
        <begin position="246"/>
        <end position="268"/>
    </location>
</feature>
<feature type="transmembrane region" description="Helical" evidence="11">
    <location>
        <begin position="161"/>
        <end position="182"/>
    </location>
</feature>
<dbReference type="GO" id="GO:0015250">
    <property type="term" value="F:water channel activity"/>
    <property type="evidence" value="ECO:0007669"/>
    <property type="project" value="Ensembl"/>
</dbReference>
<dbReference type="Gene3D" id="1.20.1080.10">
    <property type="entry name" value="Glycerol uptake facilitator protein"/>
    <property type="match status" value="1"/>
</dbReference>
<dbReference type="Pfam" id="PF00230">
    <property type="entry name" value="MIP"/>
    <property type="match status" value="1"/>
</dbReference>
<evidence type="ECO:0000256" key="3">
    <source>
        <dbReference type="ARBA" id="ARBA00022448"/>
    </source>
</evidence>
<comment type="catalytic activity">
    <reaction evidence="8">
        <text>H2O(in) = H2O(out)</text>
        <dbReference type="Rhea" id="RHEA:29667"/>
        <dbReference type="ChEBI" id="CHEBI:15377"/>
    </reaction>
</comment>
<dbReference type="Ensembl" id="ENSSHBT00005028873.1">
    <property type="protein sequence ID" value="ENSSHBP00005024277.1"/>
    <property type="gene ID" value="ENSSHBG00005020214.1"/>
</dbReference>
<sequence length="294" mass="31497">PGRERSLQANILPGHRQQKLQTNQHLTDTLTVFHFSFKIQTLGCGCVGQAVLSRGAHGGPMTVSVGFAMAVTIAVYVSGGVSGGHINPAVSLAMCVTGRLKWTKLPIYILAQLLGAFTGAAAVFGIYYDAFMEYSNGTLEVIGPNATAHIFATYPAPYLSLINGFADQVMSTAVLLLAIFAIFDTRNKSVPKGLEPIAVGLLIIVLTCSLGMNSGCAMNPARDLGPRLFTAIAGWGMEVFTAGNNWWWVPIVAPMLGGVLGAVIYIVFIEIHHSDTEPGEENDIYDKYELTNME</sequence>
<dbReference type="AlphaFoldDB" id="A0A672VCL3"/>
<dbReference type="GeneTree" id="ENSGT00940000160582"/>
<dbReference type="FunFam" id="1.20.1080.10:FF:000005">
    <property type="entry name" value="Aquaporin 3"/>
    <property type="match status" value="1"/>
</dbReference>
<dbReference type="NCBIfam" id="TIGR00861">
    <property type="entry name" value="MIP"/>
    <property type="match status" value="1"/>
</dbReference>
<dbReference type="GO" id="GO:0015254">
    <property type="term" value="F:glycerol channel activity"/>
    <property type="evidence" value="ECO:0007669"/>
    <property type="project" value="Ensembl"/>
</dbReference>
<reference evidence="12" key="3">
    <citation type="submission" date="2025-09" db="UniProtKB">
        <authorList>
            <consortium name="Ensembl"/>
        </authorList>
    </citation>
    <scope>IDENTIFICATION</scope>
</reference>
<evidence type="ECO:0000256" key="9">
    <source>
        <dbReference type="ARBA" id="ARBA00049405"/>
    </source>
</evidence>
<dbReference type="GO" id="GO:0071320">
    <property type="term" value="P:cellular response to cAMP"/>
    <property type="evidence" value="ECO:0007669"/>
    <property type="project" value="Ensembl"/>
</dbReference>
<organism evidence="12 13">
    <name type="scientific">Strigops habroptila</name>
    <name type="common">Kakapo</name>
    <dbReference type="NCBI Taxonomy" id="2489341"/>
    <lineage>
        <taxon>Eukaryota</taxon>
        <taxon>Metazoa</taxon>
        <taxon>Chordata</taxon>
        <taxon>Craniata</taxon>
        <taxon>Vertebrata</taxon>
        <taxon>Euteleostomi</taxon>
        <taxon>Archelosauria</taxon>
        <taxon>Archosauria</taxon>
        <taxon>Dinosauria</taxon>
        <taxon>Saurischia</taxon>
        <taxon>Theropoda</taxon>
        <taxon>Coelurosauria</taxon>
        <taxon>Aves</taxon>
        <taxon>Neognathae</taxon>
        <taxon>Neoaves</taxon>
        <taxon>Telluraves</taxon>
        <taxon>Australaves</taxon>
        <taxon>Psittaciformes</taxon>
        <taxon>Psittacidae</taxon>
        <taxon>Strigops</taxon>
    </lineage>
</organism>
<accession>A0A672VCL3</accession>
<protein>
    <submittedName>
        <fullName evidence="12">Aquaporin 9</fullName>
    </submittedName>
</protein>
<dbReference type="InterPro" id="IPR022357">
    <property type="entry name" value="MIP_CS"/>
</dbReference>
<dbReference type="PANTHER" id="PTHR43829">
    <property type="entry name" value="AQUAPORIN OR AQUAGLYCEROPORIN RELATED"/>
    <property type="match status" value="1"/>
</dbReference>
<reference evidence="12 13" key="1">
    <citation type="submission" date="2019-11" db="EMBL/GenBank/DDBJ databases">
        <title>Strigops habroptila (kakapo) genome, bStrHab1, primary haplotype, v2.</title>
        <authorList>
            <person name="Jarvis E.D."/>
            <person name="Howard J."/>
            <person name="Rhie A."/>
            <person name="Phillippy A."/>
            <person name="Korlach J."/>
            <person name="Digby A."/>
            <person name="Iorns D."/>
            <person name="Eason D."/>
            <person name="Robertson B."/>
            <person name="Raemaekers T."/>
            <person name="Howe K."/>
            <person name="Lewin H."/>
            <person name="Damas J."/>
            <person name="Hastie A."/>
            <person name="Tracey A."/>
            <person name="Chow W."/>
            <person name="Fedrigo O."/>
        </authorList>
    </citation>
    <scope>NUCLEOTIDE SEQUENCE [LARGE SCALE GENOMIC DNA]</scope>
</reference>
<evidence type="ECO:0000256" key="4">
    <source>
        <dbReference type="ARBA" id="ARBA00022692"/>
    </source>
</evidence>
<dbReference type="GO" id="GO:0016323">
    <property type="term" value="C:basolateral plasma membrane"/>
    <property type="evidence" value="ECO:0007669"/>
    <property type="project" value="Ensembl"/>
</dbReference>
<evidence type="ECO:0000313" key="13">
    <source>
        <dbReference type="Proteomes" id="UP000472266"/>
    </source>
</evidence>
<evidence type="ECO:0000256" key="11">
    <source>
        <dbReference type="SAM" id="Phobius"/>
    </source>
</evidence>
<dbReference type="CDD" id="cd00333">
    <property type="entry name" value="MIP"/>
    <property type="match status" value="1"/>
</dbReference>
<proteinExistence type="inferred from homology"/>
<reference evidence="12" key="2">
    <citation type="submission" date="2025-08" db="UniProtKB">
        <authorList>
            <consortium name="Ensembl"/>
        </authorList>
    </citation>
    <scope>IDENTIFICATION</scope>
</reference>
<dbReference type="InParanoid" id="A0A672VCL3"/>
<keyword evidence="13" id="KW-1185">Reference proteome</keyword>
<dbReference type="PRINTS" id="PR02019">
    <property type="entry name" value="AQUAPORIN7"/>
</dbReference>
<name>A0A672VCL3_STRHB</name>
<comment type="subcellular location">
    <subcellularLocation>
        <location evidence="1">Membrane</location>
        <topology evidence="1">Multi-pass membrane protein</topology>
    </subcellularLocation>
</comment>
<evidence type="ECO:0000256" key="5">
    <source>
        <dbReference type="ARBA" id="ARBA00022989"/>
    </source>
</evidence>
<dbReference type="Proteomes" id="UP000472266">
    <property type="component" value="Chromosome 10"/>
</dbReference>
<dbReference type="GO" id="GO:0015265">
    <property type="term" value="F:urea channel activity"/>
    <property type="evidence" value="ECO:0007669"/>
    <property type="project" value="Ensembl"/>
</dbReference>
<evidence type="ECO:0000256" key="10">
    <source>
        <dbReference type="RuleBase" id="RU000477"/>
    </source>
</evidence>
<dbReference type="InterPro" id="IPR050363">
    <property type="entry name" value="MIP/Aquaporin"/>
</dbReference>
<evidence type="ECO:0000313" key="12">
    <source>
        <dbReference type="Ensembl" id="ENSSHBP00005024277.1"/>
    </source>
</evidence>
<evidence type="ECO:0000256" key="7">
    <source>
        <dbReference type="ARBA" id="ARBA00033993"/>
    </source>
</evidence>
<gene>
    <name evidence="12" type="primary">AQP9</name>
</gene>
<comment type="catalytic activity">
    <reaction evidence="7">
        <text>urea(in) = urea(out)</text>
        <dbReference type="Rhea" id="RHEA:32799"/>
        <dbReference type="ChEBI" id="CHEBI:16199"/>
    </reaction>
</comment>
<evidence type="ECO:0000256" key="8">
    <source>
        <dbReference type="ARBA" id="ARBA00034651"/>
    </source>
</evidence>
<keyword evidence="5 11" id="KW-1133">Transmembrane helix</keyword>
<evidence type="ECO:0000256" key="1">
    <source>
        <dbReference type="ARBA" id="ARBA00004141"/>
    </source>
</evidence>
<dbReference type="OMA" id="WGFAVLT"/>
<dbReference type="InterPro" id="IPR000425">
    <property type="entry name" value="MIP"/>
</dbReference>
<evidence type="ECO:0000256" key="6">
    <source>
        <dbReference type="ARBA" id="ARBA00023136"/>
    </source>
</evidence>
<feature type="transmembrane region" description="Helical" evidence="11">
    <location>
        <begin position="107"/>
        <end position="128"/>
    </location>
</feature>
<keyword evidence="6 11" id="KW-0472">Membrane</keyword>
<comment type="catalytic activity">
    <reaction evidence="9">
        <text>glycerol(in) = glycerol(out)</text>
        <dbReference type="Rhea" id="RHEA:29675"/>
        <dbReference type="ChEBI" id="CHEBI:17754"/>
    </reaction>
</comment>
<dbReference type="GO" id="GO:0140070">
    <property type="term" value="F:hydrogen peroxide channel activity"/>
    <property type="evidence" value="ECO:0007669"/>
    <property type="project" value="Ensembl"/>
</dbReference>
<feature type="transmembrane region" description="Helical" evidence="11">
    <location>
        <begin position="194"/>
        <end position="212"/>
    </location>
</feature>
<dbReference type="GO" id="GO:0071722">
    <property type="term" value="P:detoxification of arsenic-containing substance"/>
    <property type="evidence" value="ECO:0007669"/>
    <property type="project" value="Ensembl"/>
</dbReference>
<dbReference type="PANTHER" id="PTHR43829:SF6">
    <property type="entry name" value="AQUAPORIN-9"/>
    <property type="match status" value="1"/>
</dbReference>
<keyword evidence="4 10" id="KW-0812">Transmembrane</keyword>
<evidence type="ECO:0000256" key="2">
    <source>
        <dbReference type="ARBA" id="ARBA00006175"/>
    </source>
</evidence>
<dbReference type="SUPFAM" id="SSF81338">
    <property type="entry name" value="Aquaporin-like"/>
    <property type="match status" value="1"/>
</dbReference>
<keyword evidence="3 10" id="KW-0813">Transport</keyword>
<dbReference type="PRINTS" id="PR00783">
    <property type="entry name" value="MINTRINSICP"/>
</dbReference>